<name>Q09D17_STIAD</name>
<dbReference type="AlphaFoldDB" id="Q09D17"/>
<evidence type="ECO:0008006" key="5">
    <source>
        <dbReference type="Google" id="ProtNLM"/>
    </source>
</evidence>
<dbReference type="SMART" id="SM00710">
    <property type="entry name" value="PbH1"/>
    <property type="match status" value="4"/>
</dbReference>
<accession>Q09D17</accession>
<sequence length="453" mass="47892">MLEWNLASYLNRGVEVLLRRAFGLSFAAAAGLLLATVAVAPQQALAAVTICPGQIADNTGTANAADAINACIVSTPTNGTLSLPVGTYRLDVPVVVARSNITIKTSGTTTASGICEVSTACAVLKASDTFYNATTFPSVSEHNGMFVINGNNVTIDHLVFDGNRSGRIASQGAPAYRALCRATFPGLEGYTFGRNVLAVGENGSNRTIQYSVSKNAMCGTALGWGGANAKVVSNYVYNNGSPFPIDSALISDGITIGTVSNGDISSNIVADSTDVDIIIGGATNNSRMQNNQIIHNGYPAFAGIMLTNWQALAATPTKADFRGFDVSGNSINCYSFCDIGMQLGVLTWVYNSNWQNAVFMGGNVHHNTINTAKQGINVSGAGDGNYAMRLADNTINTTYNPSTPLIVVPGSLCPNPRPTGKLNVYGLWTENVIWFQNNQDMDMDMITAWHKCY</sequence>
<dbReference type="InterPro" id="IPR011050">
    <property type="entry name" value="Pectin_lyase_fold/virulence"/>
</dbReference>
<dbReference type="HOGENOM" id="CLU_603961_0_0_7"/>
<evidence type="ECO:0000313" key="4">
    <source>
        <dbReference type="Proteomes" id="UP000032702"/>
    </source>
</evidence>
<evidence type="ECO:0000313" key="1">
    <source>
        <dbReference type="EMBL" id="ADO67898.1"/>
    </source>
</evidence>
<dbReference type="OrthoDB" id="7556970at2"/>
<reference evidence="1 3" key="2">
    <citation type="journal article" date="2011" name="Mol. Biol. Evol.">
        <title>Comparative genomic analysis of fruiting body formation in Myxococcales.</title>
        <authorList>
            <person name="Huntley S."/>
            <person name="Hamann N."/>
            <person name="Wegener-Feldbrugge S."/>
            <person name="Treuner-Lange A."/>
            <person name="Kube M."/>
            <person name="Reinhardt R."/>
            <person name="Klages S."/>
            <person name="Muller R."/>
            <person name="Ronning C.M."/>
            <person name="Nierman W.C."/>
            <person name="Sogaard-Andersen L."/>
        </authorList>
    </citation>
    <scope>NUCLEOTIDE SEQUENCE [LARGE SCALE GENOMIC DNA]</scope>
    <source>
        <strain evidence="1 3">DW4/3-1</strain>
    </source>
</reference>
<dbReference type="KEGG" id="sur:STAUR_0089"/>
<gene>
    <name evidence="1" type="ordered locus">STAUR_0089</name>
    <name evidence="2" type="ORF">STIAU_2922</name>
</gene>
<dbReference type="EMBL" id="AAMD01000004">
    <property type="protein sequence ID" value="EAU69622.1"/>
    <property type="molecule type" value="Genomic_DNA"/>
</dbReference>
<dbReference type="Proteomes" id="UP000001351">
    <property type="component" value="Chromosome"/>
</dbReference>
<dbReference type="RefSeq" id="WP_002610069.1">
    <property type="nucleotide sequence ID" value="NC_014623.1"/>
</dbReference>
<dbReference type="SUPFAM" id="SSF51126">
    <property type="entry name" value="Pectin lyase-like"/>
    <property type="match status" value="1"/>
</dbReference>
<protein>
    <recommendedName>
        <fullName evidence="5">Pectate lyase superfamily protein domain-containing protein</fullName>
    </recommendedName>
</protein>
<keyword evidence="3" id="KW-1185">Reference proteome</keyword>
<dbReference type="InterPro" id="IPR006626">
    <property type="entry name" value="PbH1"/>
</dbReference>
<dbReference type="Proteomes" id="UP000032702">
    <property type="component" value="Unassembled WGS sequence"/>
</dbReference>
<evidence type="ECO:0000313" key="3">
    <source>
        <dbReference type="Proteomes" id="UP000001351"/>
    </source>
</evidence>
<reference evidence="2 4" key="1">
    <citation type="submission" date="2006-04" db="EMBL/GenBank/DDBJ databases">
        <authorList>
            <person name="Nierman W.C."/>
        </authorList>
    </citation>
    <scope>NUCLEOTIDE SEQUENCE [LARGE SCALE GENOMIC DNA]</scope>
    <source>
        <strain evidence="2 4">DW4/3-1</strain>
    </source>
</reference>
<evidence type="ECO:0000313" key="2">
    <source>
        <dbReference type="EMBL" id="EAU69622.1"/>
    </source>
</evidence>
<organism evidence="2 4">
    <name type="scientific">Stigmatella aurantiaca (strain DW4/3-1)</name>
    <dbReference type="NCBI Taxonomy" id="378806"/>
    <lineage>
        <taxon>Bacteria</taxon>
        <taxon>Pseudomonadati</taxon>
        <taxon>Myxococcota</taxon>
        <taxon>Myxococcia</taxon>
        <taxon>Myxococcales</taxon>
        <taxon>Cystobacterineae</taxon>
        <taxon>Archangiaceae</taxon>
        <taxon>Stigmatella</taxon>
    </lineage>
</organism>
<dbReference type="InterPro" id="IPR012334">
    <property type="entry name" value="Pectin_lyas_fold"/>
</dbReference>
<proteinExistence type="predicted"/>
<dbReference type="EMBL" id="CP002271">
    <property type="protein sequence ID" value="ADO67898.1"/>
    <property type="molecule type" value="Genomic_DNA"/>
</dbReference>
<dbReference type="Gene3D" id="2.160.20.10">
    <property type="entry name" value="Single-stranded right-handed beta-helix, Pectin lyase-like"/>
    <property type="match status" value="1"/>
</dbReference>